<feature type="region of interest" description="Disordered" evidence="1">
    <location>
        <begin position="1"/>
        <end position="20"/>
    </location>
</feature>
<accession>A0A7R9B429</accession>
<dbReference type="EMBL" id="OC006140">
    <property type="protein sequence ID" value="CAD7265934.1"/>
    <property type="molecule type" value="Genomic_DNA"/>
</dbReference>
<sequence>MDPETGPLFTKPVFPKLGGGTHPPPPEDFFFRVDGKFASYYPFGLYALSTNYANGLGIGKVELGEVKPHFRGAGVENHLRKTTPRSPDRDSNSISPSSAVELNTTCALANYATEAASVHYPTSDGPHASEFELYSLSASHASDIDYAVKNSERRIKIRSLRCVLMTSSGTWSSTRTTYCSRHWHSGFPREYLPQVAQILTTTRAKERHNNTEGYIMLGTISSRNPNAVDTAH</sequence>
<proteinExistence type="predicted"/>
<dbReference type="AlphaFoldDB" id="A0A7R9B429"/>
<protein>
    <submittedName>
        <fullName evidence="2">Uncharacterized protein</fullName>
    </submittedName>
</protein>
<gene>
    <name evidence="2" type="ORF">TSIB3V08_LOCUS9963</name>
</gene>
<organism evidence="2">
    <name type="scientific">Timema shepardi</name>
    <name type="common">Walking stick</name>
    <dbReference type="NCBI Taxonomy" id="629360"/>
    <lineage>
        <taxon>Eukaryota</taxon>
        <taxon>Metazoa</taxon>
        <taxon>Ecdysozoa</taxon>
        <taxon>Arthropoda</taxon>
        <taxon>Hexapoda</taxon>
        <taxon>Insecta</taxon>
        <taxon>Pterygota</taxon>
        <taxon>Neoptera</taxon>
        <taxon>Polyneoptera</taxon>
        <taxon>Phasmatodea</taxon>
        <taxon>Timematodea</taxon>
        <taxon>Timematoidea</taxon>
        <taxon>Timematidae</taxon>
        <taxon>Timema</taxon>
    </lineage>
</organism>
<evidence type="ECO:0000313" key="2">
    <source>
        <dbReference type="EMBL" id="CAD7265934.1"/>
    </source>
</evidence>
<name>A0A7R9B429_TIMSH</name>
<evidence type="ECO:0000256" key="1">
    <source>
        <dbReference type="SAM" id="MobiDB-lite"/>
    </source>
</evidence>
<feature type="region of interest" description="Disordered" evidence="1">
    <location>
        <begin position="74"/>
        <end position="97"/>
    </location>
</feature>
<reference evidence="2" key="1">
    <citation type="submission" date="2020-11" db="EMBL/GenBank/DDBJ databases">
        <authorList>
            <person name="Tran Van P."/>
        </authorList>
    </citation>
    <scope>NUCLEOTIDE SEQUENCE</scope>
</reference>